<protein>
    <submittedName>
        <fullName evidence="2">Uncharacterized protein</fullName>
    </submittedName>
</protein>
<comment type="caution">
    <text evidence="2">The sequence shown here is derived from an EMBL/GenBank/DDBJ whole genome shotgun (WGS) entry which is preliminary data.</text>
</comment>
<keyword evidence="3" id="KW-1185">Reference proteome</keyword>
<dbReference type="EMBL" id="BQNB010017955">
    <property type="protein sequence ID" value="GJT69072.1"/>
    <property type="molecule type" value="Genomic_DNA"/>
</dbReference>
<organism evidence="2 3">
    <name type="scientific">Tanacetum coccineum</name>
    <dbReference type="NCBI Taxonomy" id="301880"/>
    <lineage>
        <taxon>Eukaryota</taxon>
        <taxon>Viridiplantae</taxon>
        <taxon>Streptophyta</taxon>
        <taxon>Embryophyta</taxon>
        <taxon>Tracheophyta</taxon>
        <taxon>Spermatophyta</taxon>
        <taxon>Magnoliopsida</taxon>
        <taxon>eudicotyledons</taxon>
        <taxon>Gunneridae</taxon>
        <taxon>Pentapetalae</taxon>
        <taxon>asterids</taxon>
        <taxon>campanulids</taxon>
        <taxon>Asterales</taxon>
        <taxon>Asteraceae</taxon>
        <taxon>Asteroideae</taxon>
        <taxon>Anthemideae</taxon>
        <taxon>Anthemidinae</taxon>
        <taxon>Tanacetum</taxon>
    </lineage>
</organism>
<evidence type="ECO:0000313" key="2">
    <source>
        <dbReference type="EMBL" id="GJT69072.1"/>
    </source>
</evidence>
<proteinExistence type="predicted"/>
<evidence type="ECO:0000313" key="3">
    <source>
        <dbReference type="Proteomes" id="UP001151760"/>
    </source>
</evidence>
<name>A0ABQ5G267_9ASTR</name>
<reference evidence="2" key="2">
    <citation type="submission" date="2022-01" db="EMBL/GenBank/DDBJ databases">
        <authorList>
            <person name="Yamashiro T."/>
            <person name="Shiraishi A."/>
            <person name="Satake H."/>
            <person name="Nakayama K."/>
        </authorList>
    </citation>
    <scope>NUCLEOTIDE SEQUENCE</scope>
</reference>
<reference evidence="2" key="1">
    <citation type="journal article" date="2022" name="Int. J. Mol. Sci.">
        <title>Draft Genome of Tanacetum Coccineum: Genomic Comparison of Closely Related Tanacetum-Family Plants.</title>
        <authorList>
            <person name="Yamashiro T."/>
            <person name="Shiraishi A."/>
            <person name="Nakayama K."/>
            <person name="Satake H."/>
        </authorList>
    </citation>
    <scope>NUCLEOTIDE SEQUENCE</scope>
</reference>
<accession>A0ABQ5G267</accession>
<evidence type="ECO:0000256" key="1">
    <source>
        <dbReference type="SAM" id="MobiDB-lite"/>
    </source>
</evidence>
<dbReference type="Proteomes" id="UP001151760">
    <property type="component" value="Unassembled WGS sequence"/>
</dbReference>
<sequence>MYIMTSRPQTRVPSRPYLGNIRVILHSFHSDDGNPTSANIKQALRQVFPMVAATSLRRVRSIATCSYSTNICKDIIKAQVHVLKDLRYSDTRCLPWSHKVLKLKNFKKDGYTSFQDEERYEHVGPKVTSSQEGKRSQDDEEIMFG</sequence>
<gene>
    <name evidence="2" type="ORF">Tco_1028358</name>
</gene>
<feature type="region of interest" description="Disordered" evidence="1">
    <location>
        <begin position="121"/>
        <end position="145"/>
    </location>
</feature>